<dbReference type="Proteomes" id="UP000197138">
    <property type="component" value="Unassembled WGS sequence"/>
</dbReference>
<evidence type="ECO:0000313" key="1">
    <source>
        <dbReference type="EMBL" id="OWM65095.1"/>
    </source>
</evidence>
<name>A0A218VX89_PUNGR</name>
<dbReference type="AlphaFoldDB" id="A0A218VX89"/>
<dbReference type="EMBL" id="MTKT01005739">
    <property type="protein sequence ID" value="OWM65095.1"/>
    <property type="molecule type" value="Genomic_DNA"/>
</dbReference>
<proteinExistence type="predicted"/>
<gene>
    <name evidence="1" type="ORF">CDL15_Pgr028813</name>
</gene>
<evidence type="ECO:0000313" key="2">
    <source>
        <dbReference type="Proteomes" id="UP000197138"/>
    </source>
</evidence>
<reference evidence="2" key="1">
    <citation type="journal article" date="2017" name="Plant J.">
        <title>The pomegranate (Punica granatum L.) genome and the genomics of punicalagin biosynthesis.</title>
        <authorList>
            <person name="Qin G."/>
            <person name="Xu C."/>
            <person name="Ming R."/>
            <person name="Tang H."/>
            <person name="Guyot R."/>
            <person name="Kramer E.M."/>
            <person name="Hu Y."/>
            <person name="Yi X."/>
            <person name="Qi Y."/>
            <person name="Xu X."/>
            <person name="Gao Z."/>
            <person name="Pan H."/>
            <person name="Jian J."/>
            <person name="Tian Y."/>
            <person name="Yue Z."/>
            <person name="Xu Y."/>
        </authorList>
    </citation>
    <scope>NUCLEOTIDE SEQUENCE [LARGE SCALE GENOMIC DNA]</scope>
    <source>
        <strain evidence="2">cv. Dabenzi</strain>
    </source>
</reference>
<accession>A0A218VX89</accession>
<protein>
    <submittedName>
        <fullName evidence="1">Uncharacterized protein</fullName>
    </submittedName>
</protein>
<comment type="caution">
    <text evidence="1">The sequence shown here is derived from an EMBL/GenBank/DDBJ whole genome shotgun (WGS) entry which is preliminary data.</text>
</comment>
<sequence>MFYSALGFGTKGSSDHCISLLRRQNTRLNGSSCSVYACHVFDETPIPNSKASLFPLDSFFQWGLLNVILKLMFIGHKI</sequence>
<organism evidence="1 2">
    <name type="scientific">Punica granatum</name>
    <name type="common">Pomegranate</name>
    <dbReference type="NCBI Taxonomy" id="22663"/>
    <lineage>
        <taxon>Eukaryota</taxon>
        <taxon>Viridiplantae</taxon>
        <taxon>Streptophyta</taxon>
        <taxon>Embryophyta</taxon>
        <taxon>Tracheophyta</taxon>
        <taxon>Spermatophyta</taxon>
        <taxon>Magnoliopsida</taxon>
        <taxon>eudicotyledons</taxon>
        <taxon>Gunneridae</taxon>
        <taxon>Pentapetalae</taxon>
        <taxon>rosids</taxon>
        <taxon>malvids</taxon>
        <taxon>Myrtales</taxon>
        <taxon>Lythraceae</taxon>
        <taxon>Punica</taxon>
    </lineage>
</organism>